<dbReference type="InterPro" id="IPR031571">
    <property type="entry name" value="RcpC_dom"/>
</dbReference>
<feature type="domain" description="Flp pilus assembly protein RcpC/CpaB" evidence="3">
    <location>
        <begin position="134"/>
        <end position="251"/>
    </location>
</feature>
<dbReference type="AlphaFoldDB" id="A0A1G7DZ89"/>
<dbReference type="NCBIfam" id="TIGR03177">
    <property type="entry name" value="pilus_cpaB"/>
    <property type="match status" value="1"/>
</dbReference>
<protein>
    <submittedName>
        <fullName evidence="4">Flp pilus assembly protein CpaB</fullName>
    </submittedName>
</protein>
<feature type="region of interest" description="Disordered" evidence="1">
    <location>
        <begin position="329"/>
        <end position="404"/>
    </location>
</feature>
<evidence type="ECO:0000313" key="5">
    <source>
        <dbReference type="Proteomes" id="UP000199412"/>
    </source>
</evidence>
<name>A0A1G7DZ89_9PROT</name>
<keyword evidence="5" id="KW-1185">Reference proteome</keyword>
<dbReference type="CDD" id="cd11614">
    <property type="entry name" value="SAF_CpaB_FlgA_like"/>
    <property type="match status" value="1"/>
</dbReference>
<dbReference type="STRING" id="69960.SAMN05421720_10899"/>
<dbReference type="OrthoDB" id="163768at2"/>
<gene>
    <name evidence="4" type="ORF">SAMN05421720_10899</name>
</gene>
<sequence>MRAVLILVLTIAVVAAGGAVYLVNNYLEQQRQLAADSQEQLPVFTGQRVLVADANIDPGSPLRSSVLRWQPWPAEDILPSYKVIGDVEGLSEQAVFDQRTRLEAEMTGKIARRAIAAGEPITDKTVFTREDANFMAGALNPGMRAVAIPVDEESGAAGFILPGDLVDVILTHDLQKSMPRGSGDSRSNAPVSRYLSETILESLRVLAVDQMVMDEDGEPQLVDTVTVEVTAREAEVINLAKEMGSMTLTLRALTDRQAPVGLAALFGIGPAEGPVDRPLVSDRSISGGLDMMMRAGQGADEVDPQQLRRAQERIRELETDLEQARAEAASRGAQQANTAADTGPGWTVTVYAGGEDSEPKVYPLAGEGEGGASANGDDSPWGEQSADSPTGITPEMAEEIPMDE</sequence>
<accession>A0A1G7DZ89</accession>
<dbReference type="InterPro" id="IPR017592">
    <property type="entry name" value="Pilus_assmbl_Flp-typ_CpaB"/>
</dbReference>
<reference evidence="4 5" key="1">
    <citation type="submission" date="2016-10" db="EMBL/GenBank/DDBJ databases">
        <authorList>
            <person name="de Groot N.N."/>
        </authorList>
    </citation>
    <scope>NUCLEOTIDE SEQUENCE [LARGE SCALE GENOMIC DNA]</scope>
    <source>
        <strain evidence="4 5">ATCC 700224</strain>
    </source>
</reference>
<dbReference type="RefSeq" id="WP_092786469.1">
    <property type="nucleotide sequence ID" value="NZ_FNAP01000008.1"/>
</dbReference>
<feature type="domain" description="SAF" evidence="2">
    <location>
        <begin position="48"/>
        <end position="124"/>
    </location>
</feature>
<evidence type="ECO:0000259" key="3">
    <source>
        <dbReference type="Pfam" id="PF16976"/>
    </source>
</evidence>
<evidence type="ECO:0000259" key="2">
    <source>
        <dbReference type="Pfam" id="PF08666"/>
    </source>
</evidence>
<dbReference type="Pfam" id="PF08666">
    <property type="entry name" value="SAF"/>
    <property type="match status" value="1"/>
</dbReference>
<evidence type="ECO:0000313" key="4">
    <source>
        <dbReference type="EMBL" id="SDE56702.1"/>
    </source>
</evidence>
<dbReference type="EMBL" id="FNAP01000008">
    <property type="protein sequence ID" value="SDE56702.1"/>
    <property type="molecule type" value="Genomic_DNA"/>
</dbReference>
<organism evidence="4 5">
    <name type="scientific">Rhodospira trueperi</name>
    <dbReference type="NCBI Taxonomy" id="69960"/>
    <lineage>
        <taxon>Bacteria</taxon>
        <taxon>Pseudomonadati</taxon>
        <taxon>Pseudomonadota</taxon>
        <taxon>Alphaproteobacteria</taxon>
        <taxon>Rhodospirillales</taxon>
        <taxon>Rhodospirillaceae</taxon>
        <taxon>Rhodospira</taxon>
    </lineage>
</organism>
<evidence type="ECO:0000256" key="1">
    <source>
        <dbReference type="SAM" id="MobiDB-lite"/>
    </source>
</evidence>
<dbReference type="Pfam" id="PF16976">
    <property type="entry name" value="RcpC"/>
    <property type="match status" value="1"/>
</dbReference>
<dbReference type="Proteomes" id="UP000199412">
    <property type="component" value="Unassembled WGS sequence"/>
</dbReference>
<dbReference type="InterPro" id="IPR013974">
    <property type="entry name" value="SAF"/>
</dbReference>
<proteinExistence type="predicted"/>